<feature type="domain" description="Mannosylglycerate hydrolase MGH1-like glycoside hydrolase" evidence="1">
    <location>
        <begin position="758"/>
        <end position="930"/>
    </location>
</feature>
<dbReference type="InterPro" id="IPR004888">
    <property type="entry name" value="Glycoside_hydrolase_63"/>
</dbReference>
<dbReference type="Gene3D" id="1.50.10.10">
    <property type="match status" value="1"/>
</dbReference>
<dbReference type="InterPro" id="IPR054491">
    <property type="entry name" value="MGH1-like_GH"/>
</dbReference>
<dbReference type="OrthoDB" id="9798687at2"/>
<dbReference type="InParanoid" id="Q7UER9"/>
<dbReference type="InterPro" id="IPR008928">
    <property type="entry name" value="6-hairpin_glycosidase_sf"/>
</dbReference>
<dbReference type="EMBL" id="BX294151">
    <property type="protein sequence ID" value="CAD78965.1"/>
    <property type="molecule type" value="Genomic_DNA"/>
</dbReference>
<evidence type="ECO:0000313" key="2">
    <source>
        <dbReference type="EMBL" id="CAD78965.1"/>
    </source>
</evidence>
<dbReference type="PATRIC" id="fig|243090.15.peg.5122"/>
<gene>
    <name evidence="2" type="ordered locus">RB10595</name>
</gene>
<dbReference type="eggNOG" id="COG1429">
    <property type="taxonomic scope" value="Bacteria"/>
</dbReference>
<dbReference type="InterPro" id="IPR012341">
    <property type="entry name" value="6hp_glycosidase-like_sf"/>
</dbReference>
<name>Q7UER9_RHOBA</name>
<dbReference type="GO" id="GO:0004573">
    <property type="term" value="F:Glc3Man9GlcNAc2 oligosaccharide glucosidase activity"/>
    <property type="evidence" value="ECO:0007669"/>
    <property type="project" value="InterPro"/>
</dbReference>
<dbReference type="EnsemblBacteria" id="CAD78965">
    <property type="protein sequence ID" value="CAD78965"/>
    <property type="gene ID" value="RB10595"/>
</dbReference>
<dbReference type="GO" id="GO:0009311">
    <property type="term" value="P:oligosaccharide metabolic process"/>
    <property type="evidence" value="ECO:0007669"/>
    <property type="project" value="InterPro"/>
</dbReference>
<keyword evidence="3" id="KW-1185">Reference proteome</keyword>
<dbReference type="KEGG" id="rba:RB10595"/>
<dbReference type="Pfam" id="PF22422">
    <property type="entry name" value="MGH1-like_GH"/>
    <property type="match status" value="2"/>
</dbReference>
<feature type="domain" description="Mannosylglycerate hydrolase MGH1-like glycoside hydrolase" evidence="1">
    <location>
        <begin position="491"/>
        <end position="712"/>
    </location>
</feature>
<protein>
    <recommendedName>
        <fullName evidence="1">Mannosylglycerate hydrolase MGH1-like glycoside hydrolase domain-containing protein</fullName>
    </recommendedName>
</protein>
<sequence>MGLRNLAGTRLVVRLGTPWFCEFGGRNAGGSVRLAGPRLGGSPDHALRSGRVSLATQTTSIFMTTSEQQRLDEDERREKNWKRWGPYLSERQWGTVREDYSEGGNSWSDFPHEHARSRAYRWGEDGLLGFSDRQCRLCFSIALWNSNDTILKERLFGLTGPEGNHGEDVKELYYYLDSTPTHSYAKAMYRYPQQRYPYRDLVSINAQRGLNDREYELIDTGLLDENRFFDAKATYAKASDNDLLIDIAITNQGPDAHDITLLPTLWFRNTWVWGCLHEGCTAKPTIQAIDSHIVQTRHDTLEPFVCAFENQPDSELLFTENETNSEHLFGTENFSPYTKDAFHRYVIDDQTDAVNPKRHGTKVAALYRWNLAPGETRHVKVRLSVKEKVGEFHPDLGDDFDNVMNQRREEADEFYNAIIPSKATDEQRLVSRQAYAGLMWTKQFYHYIVADWLDGDRDVMTPPAARHNGRNKDWRHLYARDVLSMPDKWEYPWFAAWDLAFHMIPAARIDPAFAKKQLMVLLREWYMHPNGQLPAYEFYFDDVNPPVHAWACLRVFQMEAETGKRDYKFLSQAFQRLLVNFTWWVNQVDSNGDNVFAGGFLGLDNIGVFDRSKGLPEGAELEQADGTAWMAFYCGTMMSMALELARHDRSYSDMASKFLDHFIRIVDAMNGGESGGLWDEEDGFYYDQLQIDGETHPMRVKSLVGLLPLIAVEILDEDLLADLPGFRNRLEWFLNNRHDLVQHITFCQTTKRHHRMLISIPTQERLERVLEILLDESEFLSDFGIRSLSKKHESEPFRVTVRGKEHTVAYVPGESDSWMFGGNSNWRGPIWFPTSYLLIEALQRYHEFYGDDIQVECPTGSGVKMNLREVADELNRRMSNIFSTPAEGGSRPCLRGSGMKSDESLWQDQVLFYEYFHGDTGEGLGASHQTGWTALIATCIEHLHGRITEGVE</sequence>
<evidence type="ECO:0000313" key="3">
    <source>
        <dbReference type="Proteomes" id="UP000001025"/>
    </source>
</evidence>
<accession>Q7UER9</accession>
<proteinExistence type="predicted"/>
<dbReference type="PANTHER" id="PTHR10412:SF10">
    <property type="entry name" value="GLYCOSYL HYDROLASE FAMILY 63 C-TERMINAL DOMAIN-CONTAINING PROTEIN"/>
    <property type="match status" value="1"/>
</dbReference>
<reference evidence="2 3" key="1">
    <citation type="journal article" date="2003" name="Proc. Natl. Acad. Sci. U.S.A.">
        <title>Complete genome sequence of the marine planctomycete Pirellula sp. strain 1.</title>
        <authorList>
            <person name="Gloeckner F.O."/>
            <person name="Kube M."/>
            <person name="Bauer M."/>
            <person name="Teeling H."/>
            <person name="Lombardot T."/>
            <person name="Ludwig W."/>
            <person name="Gade D."/>
            <person name="Beck A."/>
            <person name="Borzym K."/>
            <person name="Heitmann K."/>
            <person name="Rabus R."/>
            <person name="Schlesner H."/>
            <person name="Amann R."/>
            <person name="Reinhardt R."/>
        </authorList>
    </citation>
    <scope>NUCLEOTIDE SEQUENCE [LARGE SCALE GENOMIC DNA]</scope>
    <source>
        <strain evidence="3">DSM 10527 / NCIMB 13988 / SH1</strain>
    </source>
</reference>
<evidence type="ECO:0000259" key="1">
    <source>
        <dbReference type="Pfam" id="PF22422"/>
    </source>
</evidence>
<dbReference type="PANTHER" id="PTHR10412">
    <property type="entry name" value="MANNOSYL-OLIGOSACCHARIDE GLUCOSIDASE"/>
    <property type="match status" value="1"/>
</dbReference>
<dbReference type="AlphaFoldDB" id="Q7UER9"/>
<dbReference type="Proteomes" id="UP000001025">
    <property type="component" value="Chromosome"/>
</dbReference>
<organism evidence="2 3">
    <name type="scientific">Rhodopirellula baltica (strain DSM 10527 / NCIMB 13988 / SH1)</name>
    <dbReference type="NCBI Taxonomy" id="243090"/>
    <lineage>
        <taxon>Bacteria</taxon>
        <taxon>Pseudomonadati</taxon>
        <taxon>Planctomycetota</taxon>
        <taxon>Planctomycetia</taxon>
        <taxon>Pirellulales</taxon>
        <taxon>Pirellulaceae</taxon>
        <taxon>Rhodopirellula</taxon>
    </lineage>
</organism>
<dbReference type="HOGENOM" id="CLU_005386_0_1_0"/>
<dbReference type="STRING" id="243090.RB10595"/>
<dbReference type="SUPFAM" id="SSF48208">
    <property type="entry name" value="Six-hairpin glycosidases"/>
    <property type="match status" value="1"/>
</dbReference>